<organism evidence="2 4">
    <name type="scientific">Pectobacterium polaris</name>
    <dbReference type="NCBI Taxonomy" id="2042057"/>
    <lineage>
        <taxon>Bacteria</taxon>
        <taxon>Pseudomonadati</taxon>
        <taxon>Pseudomonadota</taxon>
        <taxon>Gammaproteobacteria</taxon>
        <taxon>Enterobacterales</taxon>
        <taxon>Pectobacteriaceae</taxon>
        <taxon>Pectobacterium</taxon>
    </lineage>
</organism>
<proteinExistence type="predicted"/>
<evidence type="ECO:0000313" key="4">
    <source>
        <dbReference type="Proteomes" id="UP001057360"/>
    </source>
</evidence>
<dbReference type="AlphaFoldDB" id="A0AAW5GJ77"/>
<evidence type="ECO:0000313" key="2">
    <source>
        <dbReference type="EMBL" id="MCL6370783.1"/>
    </source>
</evidence>
<accession>A0AAW5GJ77</accession>
<dbReference type="Proteomes" id="UP001055618">
    <property type="component" value="Unassembled WGS sequence"/>
</dbReference>
<gene>
    <name evidence="1" type="ORF">EXT50_19690</name>
    <name evidence="2" type="ORF">EXT53_19715</name>
</gene>
<evidence type="ECO:0000313" key="1">
    <source>
        <dbReference type="EMBL" id="MCL6353381.1"/>
    </source>
</evidence>
<name>A0AAW5GJ77_9GAMM</name>
<dbReference type="Proteomes" id="UP001057360">
    <property type="component" value="Unassembled WGS sequence"/>
</dbReference>
<dbReference type="EMBL" id="SGPX01000012">
    <property type="protein sequence ID" value="MCL6353381.1"/>
    <property type="molecule type" value="Genomic_DNA"/>
</dbReference>
<comment type="caution">
    <text evidence="2">The sequence shown here is derived from an EMBL/GenBank/DDBJ whole genome shotgun (WGS) entry which is preliminary data.</text>
</comment>
<dbReference type="EMBL" id="SGPY01000012">
    <property type="protein sequence ID" value="MCL6370783.1"/>
    <property type="molecule type" value="Genomic_DNA"/>
</dbReference>
<dbReference type="RefSeq" id="WP_249684082.1">
    <property type="nucleotide sequence ID" value="NZ_SGPX01000012.1"/>
</dbReference>
<evidence type="ECO:0000313" key="3">
    <source>
        <dbReference type="Proteomes" id="UP001055618"/>
    </source>
</evidence>
<sequence>MDIEIIGDLNGTVKLQRYMNFAKFIALLDKQELFLCKTSLFEDKLEGGFTAIDEILSDGFASTLDIIANHIIPTAERQSPEEREEKHRISSGMLKRIEDEPYHTVFGDIPKESFSHQELYEKQKDFVDVCCWHSNERESMAMWKIYGEDDCAVCVITDVDHIKKNIAEKQGYKILIAKIEYLMYEDEHFKHKHMLAQYMHKTDFYSYEREVRIIGYNPSSDINEERKDLGTFINVNVKDLIQEIRISPTAPDWFCELVRSMCNKFSLNVSVNRSTINIKHSYYTCE</sequence>
<reference evidence="2" key="1">
    <citation type="submission" date="2019-02" db="EMBL/GenBank/DDBJ databases">
        <title>New Zealand Erwinia strains with phe-tRNA free attachment sites.</title>
        <authorList>
            <person name="Nunes-Leite L."/>
            <person name="Pitman A.R."/>
        </authorList>
    </citation>
    <scope>NUCLEOTIDE SEQUENCE</scope>
    <source>
        <strain evidence="2">Ec-140</strain>
        <strain evidence="1">Ec-143</strain>
    </source>
</reference>
<protein>
    <submittedName>
        <fullName evidence="2">DUF2971 domain-containing protein</fullName>
    </submittedName>
</protein>
<keyword evidence="3" id="KW-1185">Reference proteome</keyword>